<sequence>MNIRDIFALNLRTLRHARGYSQEELADRANIHRTYVSALERCQYSATIDMVASLAKVLGVDAAALLRSDRDGAD</sequence>
<dbReference type="Pfam" id="PF01381">
    <property type="entry name" value="HTH_3"/>
    <property type="match status" value="1"/>
</dbReference>
<dbReference type="GO" id="GO:0003677">
    <property type="term" value="F:DNA binding"/>
    <property type="evidence" value="ECO:0007669"/>
    <property type="project" value="UniProtKB-KW"/>
</dbReference>
<dbReference type="EMBL" id="CABFNB010000155">
    <property type="protein sequence ID" value="VTZ65496.1"/>
    <property type="molecule type" value="Genomic_DNA"/>
</dbReference>
<keyword evidence="3" id="KW-0804">Transcription</keyword>
<name>A0A508XBE6_9HYPH</name>
<dbReference type="CDD" id="cd00093">
    <property type="entry name" value="HTH_XRE"/>
    <property type="match status" value="1"/>
</dbReference>
<dbReference type="InterPro" id="IPR001387">
    <property type="entry name" value="Cro/C1-type_HTH"/>
</dbReference>
<proteinExistence type="predicted"/>
<gene>
    <name evidence="5" type="ORF">EMEDMD4_840005</name>
</gene>
<keyword evidence="2" id="KW-0238">DNA-binding</keyword>
<dbReference type="GO" id="GO:0003700">
    <property type="term" value="F:DNA-binding transcription factor activity"/>
    <property type="evidence" value="ECO:0007669"/>
    <property type="project" value="TreeGrafter"/>
</dbReference>
<feature type="domain" description="HTH cro/C1-type" evidence="4">
    <location>
        <begin position="11"/>
        <end position="65"/>
    </location>
</feature>
<dbReference type="AlphaFoldDB" id="A0A508XBE6"/>
<evidence type="ECO:0000313" key="5">
    <source>
        <dbReference type="EMBL" id="VTZ65496.1"/>
    </source>
</evidence>
<keyword evidence="1" id="KW-0805">Transcription regulation</keyword>
<protein>
    <submittedName>
        <fullName evidence="5">Transcriptional regulator, XRE family</fullName>
    </submittedName>
</protein>
<dbReference type="InterPro" id="IPR050807">
    <property type="entry name" value="TransReg_Diox_bact_type"/>
</dbReference>
<organism evidence="5 6">
    <name type="scientific">Sinorhizobium medicae</name>
    <dbReference type="NCBI Taxonomy" id="110321"/>
    <lineage>
        <taxon>Bacteria</taxon>
        <taxon>Pseudomonadati</taxon>
        <taxon>Pseudomonadota</taxon>
        <taxon>Alphaproteobacteria</taxon>
        <taxon>Hyphomicrobiales</taxon>
        <taxon>Rhizobiaceae</taxon>
        <taxon>Sinorhizobium/Ensifer group</taxon>
        <taxon>Sinorhizobium</taxon>
    </lineage>
</organism>
<evidence type="ECO:0000256" key="2">
    <source>
        <dbReference type="ARBA" id="ARBA00023125"/>
    </source>
</evidence>
<dbReference type="Gene3D" id="1.10.260.40">
    <property type="entry name" value="lambda repressor-like DNA-binding domains"/>
    <property type="match status" value="1"/>
</dbReference>
<dbReference type="Proteomes" id="UP000507954">
    <property type="component" value="Unassembled WGS sequence"/>
</dbReference>
<evidence type="ECO:0000256" key="3">
    <source>
        <dbReference type="ARBA" id="ARBA00023163"/>
    </source>
</evidence>
<evidence type="ECO:0000259" key="4">
    <source>
        <dbReference type="PROSITE" id="PS50943"/>
    </source>
</evidence>
<reference evidence="5 6" key="1">
    <citation type="submission" date="2019-06" db="EMBL/GenBank/DDBJ databases">
        <authorList>
            <person name="Le Quere A."/>
            <person name="Colella S."/>
        </authorList>
    </citation>
    <scope>NUCLEOTIDE SEQUENCE [LARGE SCALE GENOMIC DNA]</scope>
    <source>
        <strain evidence="5">EmedicaeMD41</strain>
    </source>
</reference>
<evidence type="ECO:0000256" key="1">
    <source>
        <dbReference type="ARBA" id="ARBA00023015"/>
    </source>
</evidence>
<evidence type="ECO:0000313" key="6">
    <source>
        <dbReference type="Proteomes" id="UP000507954"/>
    </source>
</evidence>
<dbReference type="InterPro" id="IPR010982">
    <property type="entry name" value="Lambda_DNA-bd_dom_sf"/>
</dbReference>
<dbReference type="RefSeq" id="WP_102045568.1">
    <property type="nucleotide sequence ID" value="NZ_CABFNB010000155.1"/>
</dbReference>
<accession>A0A508XBE6</accession>
<dbReference type="PROSITE" id="PS50943">
    <property type="entry name" value="HTH_CROC1"/>
    <property type="match status" value="1"/>
</dbReference>
<dbReference type="GO" id="GO:0005829">
    <property type="term" value="C:cytosol"/>
    <property type="evidence" value="ECO:0007669"/>
    <property type="project" value="TreeGrafter"/>
</dbReference>
<dbReference type="SMART" id="SM00530">
    <property type="entry name" value="HTH_XRE"/>
    <property type="match status" value="1"/>
</dbReference>
<dbReference type="SUPFAM" id="SSF47413">
    <property type="entry name" value="lambda repressor-like DNA-binding domains"/>
    <property type="match status" value="1"/>
</dbReference>
<dbReference type="PANTHER" id="PTHR46797:SF23">
    <property type="entry name" value="HTH-TYPE TRANSCRIPTIONAL REGULATOR SUTR"/>
    <property type="match status" value="1"/>
</dbReference>
<dbReference type="PANTHER" id="PTHR46797">
    <property type="entry name" value="HTH-TYPE TRANSCRIPTIONAL REGULATOR"/>
    <property type="match status" value="1"/>
</dbReference>